<keyword evidence="5" id="KW-0413">Isomerase</keyword>
<evidence type="ECO:0000256" key="5">
    <source>
        <dbReference type="ARBA" id="ARBA00023235"/>
    </source>
</evidence>
<dbReference type="SUPFAM" id="SSF52540">
    <property type="entry name" value="P-loop containing nucleoside triphosphate hydrolases"/>
    <property type="match status" value="1"/>
</dbReference>
<dbReference type="AlphaFoldDB" id="A0AAW0ARY0"/>
<evidence type="ECO:0000259" key="10">
    <source>
        <dbReference type="PROSITE" id="PS51194"/>
    </source>
</evidence>
<organism evidence="11 12">
    <name type="scientific">Paramarasmius palmivorus</name>
    <dbReference type="NCBI Taxonomy" id="297713"/>
    <lineage>
        <taxon>Eukaryota</taxon>
        <taxon>Fungi</taxon>
        <taxon>Dikarya</taxon>
        <taxon>Basidiomycota</taxon>
        <taxon>Agaricomycotina</taxon>
        <taxon>Agaricomycetes</taxon>
        <taxon>Agaricomycetidae</taxon>
        <taxon>Agaricales</taxon>
        <taxon>Marasmiineae</taxon>
        <taxon>Marasmiaceae</taxon>
        <taxon>Paramarasmius</taxon>
    </lineage>
</organism>
<dbReference type="GO" id="GO:0003677">
    <property type="term" value="F:DNA binding"/>
    <property type="evidence" value="ECO:0007669"/>
    <property type="project" value="UniProtKB-KW"/>
</dbReference>
<feature type="domain" description="Helicase C-terminal" evidence="10">
    <location>
        <begin position="317"/>
        <end position="484"/>
    </location>
</feature>
<evidence type="ECO:0000256" key="7">
    <source>
        <dbReference type="ARBA" id="ARBA00034808"/>
    </source>
</evidence>
<dbReference type="Gene3D" id="3.40.50.300">
    <property type="entry name" value="P-loop containing nucleotide triphosphate hydrolases"/>
    <property type="match status" value="2"/>
</dbReference>
<dbReference type="GO" id="GO:0043138">
    <property type="term" value="F:3'-5' DNA helicase activity"/>
    <property type="evidence" value="ECO:0007669"/>
    <property type="project" value="UniProtKB-EC"/>
</dbReference>
<reference evidence="11 12" key="1">
    <citation type="submission" date="2024-01" db="EMBL/GenBank/DDBJ databases">
        <title>A draft genome for a cacao thread blight-causing isolate of Paramarasmius palmivorus.</title>
        <authorList>
            <person name="Baruah I.K."/>
            <person name="Bukari Y."/>
            <person name="Amoako-Attah I."/>
            <person name="Meinhardt L.W."/>
            <person name="Bailey B.A."/>
            <person name="Cohen S.P."/>
        </authorList>
    </citation>
    <scope>NUCLEOTIDE SEQUENCE [LARGE SCALE GENOMIC DNA]</scope>
    <source>
        <strain evidence="11 12">GH-12</strain>
    </source>
</reference>
<dbReference type="PANTHER" id="PTHR13710">
    <property type="entry name" value="DNA HELICASE RECQ FAMILY MEMBER"/>
    <property type="match status" value="1"/>
</dbReference>
<evidence type="ECO:0000256" key="8">
    <source>
        <dbReference type="SAM" id="MobiDB-lite"/>
    </source>
</evidence>
<evidence type="ECO:0000256" key="2">
    <source>
        <dbReference type="ARBA" id="ARBA00022741"/>
    </source>
</evidence>
<comment type="caution">
    <text evidence="11">The sequence shown here is derived from an EMBL/GenBank/DDBJ whole genome shotgun (WGS) entry which is preliminary data.</text>
</comment>
<feature type="region of interest" description="Disordered" evidence="8">
    <location>
        <begin position="454"/>
        <end position="481"/>
    </location>
</feature>
<dbReference type="InterPro" id="IPR027417">
    <property type="entry name" value="P-loop_NTPase"/>
</dbReference>
<gene>
    <name evidence="11" type="ORF">VNI00_019053</name>
</gene>
<feature type="compositionally biased region" description="Basic and acidic residues" evidence="8">
    <location>
        <begin position="459"/>
        <end position="481"/>
    </location>
</feature>
<dbReference type="Proteomes" id="UP001383192">
    <property type="component" value="Unassembled WGS sequence"/>
</dbReference>
<dbReference type="GO" id="GO:0005737">
    <property type="term" value="C:cytoplasm"/>
    <property type="evidence" value="ECO:0007669"/>
    <property type="project" value="TreeGrafter"/>
</dbReference>
<dbReference type="EMBL" id="JAYKXP010000311">
    <property type="protein sequence ID" value="KAK7015833.1"/>
    <property type="molecule type" value="Genomic_DNA"/>
</dbReference>
<evidence type="ECO:0000313" key="12">
    <source>
        <dbReference type="Proteomes" id="UP001383192"/>
    </source>
</evidence>
<proteinExistence type="inferred from homology"/>
<feature type="region of interest" description="Disordered" evidence="8">
    <location>
        <begin position="645"/>
        <end position="665"/>
    </location>
</feature>
<sequence length="665" mass="75804">MDDANRMLLAPDPTKRHQLLAILASFQVEDLRTLATDHISNEAAVPWPYIDTLSRDQQSLALTMCLVCWFCTQKKQVPREIQLQAAVAVSSTSPEREHRDLLLIAPTGSGKTLTSILLQMTKSNHDITVLIIPLKRLQDTTRDDIFNEYGLKAVVINQDTPRNREWWDQNLHRIETKQPGTAELIIVTPEQFFRQKGEQMLTRFGELMEERQFTSRISLVVVDEGHMVSTSGIPHFGYPKAFRDAYGKLKTVQIRLGQVPWLIQTATMTCHFLSDLESVVLRKPYKTLKISTNRSNIMYATHGINKMDDFSNFRCFLVKPFSLESQPYVIIFRENKKWVENLAVYLNGQLPAEHQGKGIVQFYSSDMSERYLSLTHQAFVNPENPCRILVATSAEATGINHPRVDIVCSAGTQSTRALESQMYGRAVRRPGTRGLAVLFYEQWMDDISFSEFDDWPGDPLEKDNPDRPRRPFTSERPSEKERVTCAAIHMTSSEQCLRAQFAGYLLDDDPNALSYVTEFCCNRHRGSGFSLQDHLPGPLGSEKIDVVPTVTEGALLVRSPDQQEILQQALEKWRDDTFNKWRLRVHRPKCFILDEAEINVLVSQRIFRIRNASDVADILNRAQDWRENYGGEIAQVIHLADCGADNAQEPRPTSVGYISDSDDEL</sequence>
<name>A0AAW0ARY0_9AGAR</name>
<comment type="similarity">
    <text evidence="1">Belongs to the helicase family. RecQ subfamily.</text>
</comment>
<feature type="domain" description="Helicase ATP-binding" evidence="9">
    <location>
        <begin position="92"/>
        <end position="286"/>
    </location>
</feature>
<dbReference type="GO" id="GO:0005694">
    <property type="term" value="C:chromosome"/>
    <property type="evidence" value="ECO:0007669"/>
    <property type="project" value="TreeGrafter"/>
</dbReference>
<keyword evidence="12" id="KW-1185">Reference proteome</keyword>
<evidence type="ECO:0000256" key="4">
    <source>
        <dbReference type="ARBA" id="ARBA00023125"/>
    </source>
</evidence>
<dbReference type="InterPro" id="IPR001650">
    <property type="entry name" value="Helicase_C-like"/>
</dbReference>
<dbReference type="GO" id="GO:0005524">
    <property type="term" value="F:ATP binding"/>
    <property type="evidence" value="ECO:0007669"/>
    <property type="project" value="UniProtKB-KW"/>
</dbReference>
<evidence type="ECO:0000259" key="9">
    <source>
        <dbReference type="PROSITE" id="PS51192"/>
    </source>
</evidence>
<evidence type="ECO:0000313" key="11">
    <source>
        <dbReference type="EMBL" id="KAK7015833.1"/>
    </source>
</evidence>
<evidence type="ECO:0000256" key="3">
    <source>
        <dbReference type="ARBA" id="ARBA00022840"/>
    </source>
</evidence>
<dbReference type="InterPro" id="IPR014001">
    <property type="entry name" value="Helicase_ATP-bd"/>
</dbReference>
<comment type="catalytic activity">
    <reaction evidence="6">
        <text>Couples ATP hydrolysis with the unwinding of duplex DNA by translocating in the 3'-5' direction.</text>
        <dbReference type="EC" id="5.6.2.4"/>
    </reaction>
</comment>
<dbReference type="GO" id="GO:0000724">
    <property type="term" value="P:double-strand break repair via homologous recombination"/>
    <property type="evidence" value="ECO:0007669"/>
    <property type="project" value="TreeGrafter"/>
</dbReference>
<dbReference type="SMART" id="SM00487">
    <property type="entry name" value="DEXDc"/>
    <property type="match status" value="1"/>
</dbReference>
<dbReference type="EC" id="5.6.2.4" evidence="7"/>
<protein>
    <recommendedName>
        <fullName evidence="7">DNA 3'-5' helicase</fullName>
        <ecNumber evidence="7">5.6.2.4</ecNumber>
    </recommendedName>
</protein>
<evidence type="ECO:0000256" key="1">
    <source>
        <dbReference type="ARBA" id="ARBA00005446"/>
    </source>
</evidence>
<dbReference type="PROSITE" id="PS51192">
    <property type="entry name" value="HELICASE_ATP_BIND_1"/>
    <property type="match status" value="1"/>
</dbReference>
<keyword evidence="3" id="KW-0067">ATP-binding</keyword>
<keyword evidence="4" id="KW-0238">DNA-binding</keyword>
<evidence type="ECO:0000256" key="6">
    <source>
        <dbReference type="ARBA" id="ARBA00034617"/>
    </source>
</evidence>
<dbReference type="PROSITE" id="PS51194">
    <property type="entry name" value="HELICASE_CTER"/>
    <property type="match status" value="1"/>
</dbReference>
<dbReference type="InterPro" id="IPR011545">
    <property type="entry name" value="DEAD/DEAH_box_helicase_dom"/>
</dbReference>
<keyword evidence="2" id="KW-0547">Nucleotide-binding</keyword>
<dbReference type="PANTHER" id="PTHR13710:SF105">
    <property type="entry name" value="ATP-DEPENDENT DNA HELICASE Q1"/>
    <property type="match status" value="1"/>
</dbReference>
<dbReference type="GO" id="GO:0009378">
    <property type="term" value="F:four-way junction helicase activity"/>
    <property type="evidence" value="ECO:0007669"/>
    <property type="project" value="TreeGrafter"/>
</dbReference>
<dbReference type="Pfam" id="PF00270">
    <property type="entry name" value="DEAD"/>
    <property type="match status" value="1"/>
</dbReference>
<accession>A0AAW0ARY0</accession>
<dbReference type="Pfam" id="PF00271">
    <property type="entry name" value="Helicase_C"/>
    <property type="match status" value="1"/>
</dbReference>